<comment type="caution">
    <text evidence="2">The sequence shown here is derived from an EMBL/GenBank/DDBJ whole genome shotgun (WGS) entry which is preliminary data.</text>
</comment>
<name>A0ABD5SJB9_9EURY</name>
<protein>
    <submittedName>
        <fullName evidence="2">GNAT family N-acetyltransferase</fullName>
        <ecNumber evidence="2">2.3.-.-</ecNumber>
    </submittedName>
</protein>
<dbReference type="PROSITE" id="PS51186">
    <property type="entry name" value="GNAT"/>
    <property type="match status" value="1"/>
</dbReference>
<evidence type="ECO:0000313" key="3">
    <source>
        <dbReference type="Proteomes" id="UP001596383"/>
    </source>
</evidence>
<evidence type="ECO:0000259" key="1">
    <source>
        <dbReference type="PROSITE" id="PS51186"/>
    </source>
</evidence>
<dbReference type="CDD" id="cd04301">
    <property type="entry name" value="NAT_SF"/>
    <property type="match status" value="1"/>
</dbReference>
<dbReference type="Proteomes" id="UP001596383">
    <property type="component" value="Unassembled WGS sequence"/>
</dbReference>
<dbReference type="Pfam" id="PF00583">
    <property type="entry name" value="Acetyltransf_1"/>
    <property type="match status" value="1"/>
</dbReference>
<evidence type="ECO:0000313" key="2">
    <source>
        <dbReference type="EMBL" id="MFC6763761.1"/>
    </source>
</evidence>
<dbReference type="EC" id="2.3.-.-" evidence="2"/>
<feature type="domain" description="N-acetyltransferase" evidence="1">
    <location>
        <begin position="1"/>
        <end position="109"/>
    </location>
</feature>
<dbReference type="InterPro" id="IPR016181">
    <property type="entry name" value="Acyl_CoA_acyltransferase"/>
</dbReference>
<sequence length="123" mass="13815">MDDWLERLCTNRWNLIALDGDRVIGHVAVIPADASAPEFLISVHQAYQNDGVGTELIKQLIAYAADRDHSGLTLEVSKGNKRASTVYQNGGFDVAKRKLSELEMELDLEHSLVERLRRPAERD</sequence>
<keyword evidence="2" id="KW-0808">Transferase</keyword>
<gene>
    <name evidence="2" type="ORF">ACFQE6_01365</name>
</gene>
<dbReference type="SUPFAM" id="SSF55729">
    <property type="entry name" value="Acyl-CoA N-acyltransferases (Nat)"/>
    <property type="match status" value="1"/>
</dbReference>
<dbReference type="RefSeq" id="WP_273736971.1">
    <property type="nucleotide sequence ID" value="NZ_JAQIVI010000022.1"/>
</dbReference>
<dbReference type="AlphaFoldDB" id="A0ABD5SJB9"/>
<proteinExistence type="predicted"/>
<reference evidence="2 3" key="1">
    <citation type="journal article" date="2019" name="Int. J. Syst. Evol. Microbiol.">
        <title>The Global Catalogue of Microorganisms (GCM) 10K type strain sequencing project: providing services to taxonomists for standard genome sequencing and annotation.</title>
        <authorList>
            <consortium name="The Broad Institute Genomics Platform"/>
            <consortium name="The Broad Institute Genome Sequencing Center for Infectious Disease"/>
            <person name="Wu L."/>
            <person name="Ma J."/>
        </authorList>
    </citation>
    <scope>NUCLEOTIDE SEQUENCE [LARGE SCALE GENOMIC DNA]</scope>
    <source>
        <strain evidence="2 3">LMG 29247</strain>
    </source>
</reference>
<dbReference type="InterPro" id="IPR000182">
    <property type="entry name" value="GNAT_dom"/>
</dbReference>
<dbReference type="EMBL" id="JBHSWV010000022">
    <property type="protein sequence ID" value="MFC6763761.1"/>
    <property type="molecule type" value="Genomic_DNA"/>
</dbReference>
<keyword evidence="2" id="KW-0012">Acyltransferase</keyword>
<accession>A0ABD5SJB9</accession>
<keyword evidence="3" id="KW-1185">Reference proteome</keyword>
<organism evidence="2 3">
    <name type="scientific">Natrinema soli</name>
    <dbReference type="NCBI Taxonomy" id="1930624"/>
    <lineage>
        <taxon>Archaea</taxon>
        <taxon>Methanobacteriati</taxon>
        <taxon>Methanobacteriota</taxon>
        <taxon>Stenosarchaea group</taxon>
        <taxon>Halobacteria</taxon>
        <taxon>Halobacteriales</taxon>
        <taxon>Natrialbaceae</taxon>
        <taxon>Natrinema</taxon>
    </lineage>
</organism>
<dbReference type="GO" id="GO:0016746">
    <property type="term" value="F:acyltransferase activity"/>
    <property type="evidence" value="ECO:0007669"/>
    <property type="project" value="UniProtKB-KW"/>
</dbReference>
<dbReference type="Gene3D" id="3.40.630.30">
    <property type="match status" value="1"/>
</dbReference>